<evidence type="ECO:0000256" key="1">
    <source>
        <dbReference type="SAM" id="Phobius"/>
    </source>
</evidence>
<feature type="transmembrane region" description="Helical" evidence="1">
    <location>
        <begin position="201"/>
        <end position="221"/>
    </location>
</feature>
<keyword evidence="3" id="KW-1185">Reference proteome</keyword>
<name>A0A1M5HRE4_9FLAO</name>
<keyword evidence="1" id="KW-1133">Transmembrane helix</keyword>
<dbReference type="Proteomes" id="UP000184036">
    <property type="component" value="Unassembled WGS sequence"/>
</dbReference>
<reference evidence="3" key="1">
    <citation type="submission" date="2016-11" db="EMBL/GenBank/DDBJ databases">
        <authorList>
            <person name="Varghese N."/>
            <person name="Submissions S."/>
        </authorList>
    </citation>
    <scope>NUCLEOTIDE SEQUENCE [LARGE SCALE GENOMIC DNA]</scope>
    <source>
        <strain evidence="3">DSM 19741</strain>
    </source>
</reference>
<feature type="transmembrane region" description="Helical" evidence="1">
    <location>
        <begin position="171"/>
        <end position="189"/>
    </location>
</feature>
<dbReference type="OrthoDB" id="1361010at2"/>
<evidence type="ECO:0000313" key="3">
    <source>
        <dbReference type="Proteomes" id="UP000184036"/>
    </source>
</evidence>
<gene>
    <name evidence="2" type="ORF">SAMN05444396_105267</name>
</gene>
<feature type="transmembrane region" description="Helical" evidence="1">
    <location>
        <begin position="85"/>
        <end position="104"/>
    </location>
</feature>
<dbReference type="AlphaFoldDB" id="A0A1M5HRE4"/>
<proteinExistence type="predicted"/>
<dbReference type="STRING" id="271157.SAMN05444396_105267"/>
<protein>
    <recommendedName>
        <fullName evidence="4">YhhN-like protein</fullName>
    </recommendedName>
</protein>
<evidence type="ECO:0008006" key="4">
    <source>
        <dbReference type="Google" id="ProtNLM"/>
    </source>
</evidence>
<dbReference type="RefSeq" id="WP_143151735.1">
    <property type="nucleotide sequence ID" value="NZ_FQWE01000005.1"/>
</dbReference>
<feature type="transmembrane region" description="Helical" evidence="1">
    <location>
        <begin position="111"/>
        <end position="129"/>
    </location>
</feature>
<dbReference type="EMBL" id="FQWE01000005">
    <property type="protein sequence ID" value="SHG18495.1"/>
    <property type="molecule type" value="Genomic_DNA"/>
</dbReference>
<sequence length="251" mass="28940">MKTKKKQILFEKVITSILLLFIAIEIIAECLQYNLSFIPYRPVVGSLILGLYLLKTEKRNNLFLIVFILLILTSIFILSSYMPSLIFGLVGIIIHRILIMYYIIKLNMVKDFVPILIAIVPFIFLFSYLLSVADEIPKHSYYPLVVQNILVSMLAGLILSNHYMNQNSNTAWLSIFGLLSTALYFTVFIEKCFLSNLPPTYFNPLGMLLFATSYFSFYKFVIHAEQSKTNLDNLKIQELNTIQSLKKINYS</sequence>
<feature type="transmembrane region" description="Helical" evidence="1">
    <location>
        <begin position="61"/>
        <end position="79"/>
    </location>
</feature>
<feature type="transmembrane region" description="Helical" evidence="1">
    <location>
        <begin position="141"/>
        <end position="159"/>
    </location>
</feature>
<evidence type="ECO:0000313" key="2">
    <source>
        <dbReference type="EMBL" id="SHG18495.1"/>
    </source>
</evidence>
<feature type="transmembrane region" description="Helical" evidence="1">
    <location>
        <begin position="38"/>
        <end position="54"/>
    </location>
</feature>
<accession>A0A1M5HRE4</accession>
<organism evidence="2 3">
    <name type="scientific">Flavobacterium segetis</name>
    <dbReference type="NCBI Taxonomy" id="271157"/>
    <lineage>
        <taxon>Bacteria</taxon>
        <taxon>Pseudomonadati</taxon>
        <taxon>Bacteroidota</taxon>
        <taxon>Flavobacteriia</taxon>
        <taxon>Flavobacteriales</taxon>
        <taxon>Flavobacteriaceae</taxon>
        <taxon>Flavobacterium</taxon>
    </lineage>
</organism>
<keyword evidence="1" id="KW-0472">Membrane</keyword>
<keyword evidence="1" id="KW-0812">Transmembrane</keyword>